<comment type="similarity">
    <text evidence="3">Belongs to the short-chain dehydrogenases/reductases (SDR) family.</text>
</comment>
<keyword evidence="4" id="KW-0812">Transmembrane</keyword>
<dbReference type="Gene3D" id="3.40.50.720">
    <property type="entry name" value="NAD(P)-binding Rossmann-like Domain"/>
    <property type="match status" value="1"/>
</dbReference>
<keyword evidence="1" id="KW-0521">NADP</keyword>
<dbReference type="PRINTS" id="PR00081">
    <property type="entry name" value="GDHRDH"/>
</dbReference>
<proteinExistence type="inferred from homology"/>
<dbReference type="PRINTS" id="PR00080">
    <property type="entry name" value="SDRFAMILY"/>
</dbReference>
<dbReference type="EMBL" id="JANTQA010000045">
    <property type="protein sequence ID" value="KAJ3433916.1"/>
    <property type="molecule type" value="Genomic_DNA"/>
</dbReference>
<dbReference type="InterPro" id="IPR036291">
    <property type="entry name" value="NAD(P)-bd_dom_sf"/>
</dbReference>
<keyword evidence="4" id="KW-0472">Membrane</keyword>
<name>A0AAV7YYX6_9EUKA</name>
<evidence type="ECO:0000256" key="1">
    <source>
        <dbReference type="ARBA" id="ARBA00022857"/>
    </source>
</evidence>
<evidence type="ECO:0000313" key="6">
    <source>
        <dbReference type="Proteomes" id="UP001146793"/>
    </source>
</evidence>
<dbReference type="SUPFAM" id="SSF51735">
    <property type="entry name" value="NAD(P)-binding Rossmann-fold domains"/>
    <property type="match status" value="1"/>
</dbReference>
<evidence type="ECO:0000256" key="3">
    <source>
        <dbReference type="RuleBase" id="RU000363"/>
    </source>
</evidence>
<dbReference type="PANTHER" id="PTHR43086:SF2">
    <property type="entry name" value="HYDROXYSTEROID DEHYDROGENASE-LIKE PROTEIN 1"/>
    <property type="match status" value="1"/>
</dbReference>
<evidence type="ECO:0000313" key="5">
    <source>
        <dbReference type="EMBL" id="KAJ3433916.1"/>
    </source>
</evidence>
<keyword evidence="2" id="KW-0560">Oxidoreductase</keyword>
<dbReference type="AlphaFoldDB" id="A0AAV7YYX6"/>
<keyword evidence="4" id="KW-1133">Transmembrane helix</keyword>
<dbReference type="Pfam" id="PF00106">
    <property type="entry name" value="adh_short"/>
    <property type="match status" value="1"/>
</dbReference>
<dbReference type="InterPro" id="IPR002347">
    <property type="entry name" value="SDR_fam"/>
</dbReference>
<protein>
    <submittedName>
        <fullName evidence="5">Uncharacterized protein</fullName>
    </submittedName>
</protein>
<organism evidence="5 6">
    <name type="scientific">Anaeramoeba flamelloides</name>
    <dbReference type="NCBI Taxonomy" id="1746091"/>
    <lineage>
        <taxon>Eukaryota</taxon>
        <taxon>Metamonada</taxon>
        <taxon>Anaeramoebidae</taxon>
        <taxon>Anaeramoeba</taxon>
    </lineage>
</organism>
<comment type="caution">
    <text evidence="5">The sequence shown here is derived from an EMBL/GenBank/DDBJ whole genome shotgun (WGS) entry which is preliminary data.</text>
</comment>
<reference evidence="5" key="1">
    <citation type="submission" date="2022-08" db="EMBL/GenBank/DDBJ databases">
        <title>Novel sulphate-reducing endosymbionts in the free-living metamonad Anaeramoeba.</title>
        <authorList>
            <person name="Jerlstrom-Hultqvist J."/>
            <person name="Cepicka I."/>
            <person name="Gallot-Lavallee L."/>
            <person name="Salas-Leiva D."/>
            <person name="Curtis B.A."/>
            <person name="Zahonova K."/>
            <person name="Pipaliya S."/>
            <person name="Dacks J."/>
            <person name="Roger A.J."/>
        </authorList>
    </citation>
    <scope>NUCLEOTIDE SEQUENCE</scope>
    <source>
        <strain evidence="5">Busselton2</strain>
    </source>
</reference>
<accession>A0AAV7YYX6</accession>
<dbReference type="PANTHER" id="PTHR43086">
    <property type="entry name" value="VERY-LONG-CHAIN 3-OXOOACYL-COA REDUCTASE"/>
    <property type="match status" value="1"/>
</dbReference>
<evidence type="ECO:0000256" key="4">
    <source>
        <dbReference type="SAM" id="Phobius"/>
    </source>
</evidence>
<dbReference type="PIRSF" id="PIRSF000126">
    <property type="entry name" value="11-beta-HSD1"/>
    <property type="match status" value="1"/>
</dbReference>
<feature type="transmembrane region" description="Helical" evidence="4">
    <location>
        <begin position="294"/>
        <end position="322"/>
    </location>
</feature>
<dbReference type="GO" id="GO:0030497">
    <property type="term" value="P:fatty acid elongation"/>
    <property type="evidence" value="ECO:0007669"/>
    <property type="project" value="TreeGrafter"/>
</dbReference>
<sequence>MRKHGRVIFQRSLFIYTFLQIFSFCSAFSRFLKNKIKIKITITITITIKNKNKNKNKTKQLKTNQTKKPTIVITGSSDGIGEEFAYNYAKQDFNIVLISRTQSKLERVAEKCKEINPKIETIVHSVDLTLPRSDVEEDIQSLLEPLTISTLINNVGMAVDLEQFHLQPESPTFKTLTLNVKVQLWLTKWVIKRWVKNDSKGTILNLSSVSGCVGIPYLAVYSSTKGFTDTWSRSVVLELKHLKKDKDIVIHSLQPFFVSTSMTKIPVLPTVPHAKVIPTACQRQIGTNVSLGPYWIHSLLGIFLRSFPSVSIPVMRIVMIILTKWKKIHEKKKKKKKVN</sequence>
<evidence type="ECO:0000256" key="2">
    <source>
        <dbReference type="ARBA" id="ARBA00023002"/>
    </source>
</evidence>
<dbReference type="GO" id="GO:0016491">
    <property type="term" value="F:oxidoreductase activity"/>
    <property type="evidence" value="ECO:0007669"/>
    <property type="project" value="UniProtKB-KW"/>
</dbReference>
<gene>
    <name evidence="5" type="ORF">M0812_19972</name>
</gene>
<dbReference type="GO" id="GO:0005783">
    <property type="term" value="C:endoplasmic reticulum"/>
    <property type="evidence" value="ECO:0007669"/>
    <property type="project" value="TreeGrafter"/>
</dbReference>
<dbReference type="Proteomes" id="UP001146793">
    <property type="component" value="Unassembled WGS sequence"/>
</dbReference>
<feature type="transmembrane region" description="Helical" evidence="4">
    <location>
        <begin position="12"/>
        <end position="32"/>
    </location>
</feature>